<feature type="region of interest" description="Disordered" evidence="12">
    <location>
        <begin position="2267"/>
        <end position="2302"/>
    </location>
</feature>
<keyword evidence="13" id="KW-0812">Transmembrane</keyword>
<dbReference type="SUPFAM" id="SSF51110">
    <property type="entry name" value="alpha-D-mannose-specific plant lectins"/>
    <property type="match status" value="3"/>
</dbReference>
<keyword evidence="7" id="KW-0067">ATP-binding</keyword>
<evidence type="ECO:0000313" key="17">
    <source>
        <dbReference type="EMBL" id="RWR88185.1"/>
    </source>
</evidence>
<feature type="transmembrane region" description="Helical" evidence="13">
    <location>
        <begin position="2165"/>
        <end position="2187"/>
    </location>
</feature>
<evidence type="ECO:0000256" key="2">
    <source>
        <dbReference type="ARBA" id="ARBA00022527"/>
    </source>
</evidence>
<evidence type="ECO:0000256" key="3">
    <source>
        <dbReference type="ARBA" id="ARBA00022679"/>
    </source>
</evidence>
<dbReference type="Gene3D" id="2.90.10.10">
    <property type="entry name" value="Bulb-type lectin domain"/>
    <property type="match status" value="3"/>
</dbReference>
<evidence type="ECO:0000256" key="7">
    <source>
        <dbReference type="ARBA" id="ARBA00022840"/>
    </source>
</evidence>
<dbReference type="EMBL" id="QPKB01000007">
    <property type="protein sequence ID" value="RWR88185.1"/>
    <property type="molecule type" value="Genomic_DNA"/>
</dbReference>
<keyword evidence="13" id="KW-0472">Membrane</keyword>
<dbReference type="Pfam" id="PF07714">
    <property type="entry name" value="PK_Tyr_Ser-Thr"/>
    <property type="match status" value="1"/>
</dbReference>
<evidence type="ECO:0000256" key="9">
    <source>
        <dbReference type="ARBA" id="ARBA00023180"/>
    </source>
</evidence>
<dbReference type="InterPro" id="IPR000858">
    <property type="entry name" value="S_locus_glycoprot_dom"/>
</dbReference>
<evidence type="ECO:0000256" key="8">
    <source>
        <dbReference type="ARBA" id="ARBA00023157"/>
    </source>
</evidence>
<dbReference type="STRING" id="337451.A0A3S3NWW4"/>
<accession>A0A3S3NWW4</accession>
<feature type="domain" description="Bulb-type lectin" evidence="15">
    <location>
        <begin position="83"/>
        <end position="206"/>
    </location>
</feature>
<evidence type="ECO:0000256" key="1">
    <source>
        <dbReference type="ARBA" id="ARBA00012513"/>
    </source>
</evidence>
<feature type="domain" description="Apple" evidence="16">
    <location>
        <begin position="397"/>
        <end position="479"/>
    </location>
</feature>
<dbReference type="GO" id="GO:0005524">
    <property type="term" value="F:ATP binding"/>
    <property type="evidence" value="ECO:0007669"/>
    <property type="project" value="UniProtKB-KW"/>
</dbReference>
<dbReference type="PROSITE" id="PS50927">
    <property type="entry name" value="BULB_LECTIN"/>
    <property type="match status" value="3"/>
</dbReference>
<dbReference type="PROSITE" id="PS00108">
    <property type="entry name" value="PROTEIN_KINASE_ST"/>
    <property type="match status" value="1"/>
</dbReference>
<evidence type="ECO:0000259" key="14">
    <source>
        <dbReference type="PROSITE" id="PS50011"/>
    </source>
</evidence>
<keyword evidence="2" id="KW-0723">Serine/threonine-protein kinase</keyword>
<dbReference type="FunFam" id="2.90.10.10:FF:000001">
    <property type="entry name" value="G-type lectin S-receptor-like serine/threonine-protein kinase"/>
    <property type="match status" value="1"/>
</dbReference>
<keyword evidence="5" id="KW-0547">Nucleotide-binding</keyword>
<keyword evidence="3" id="KW-0808">Transferase</keyword>
<dbReference type="PROSITE" id="PS50011">
    <property type="entry name" value="PROTEIN_KINASE_DOM"/>
    <property type="match status" value="1"/>
</dbReference>
<keyword evidence="6 17" id="KW-0418">Kinase</keyword>
<keyword evidence="4" id="KW-0732">Signal</keyword>
<evidence type="ECO:0000256" key="6">
    <source>
        <dbReference type="ARBA" id="ARBA00022777"/>
    </source>
</evidence>
<comment type="caution">
    <text evidence="17">The sequence shown here is derived from an EMBL/GenBank/DDBJ whole genome shotgun (WGS) entry which is preliminary data.</text>
</comment>
<sequence>MLTVRVENCCKLKHICRVVLGGFQESWSEWIELQTRSGSKLMVFPRYKTKSPCGCKSRDMAFHKSFQPLLLVVLIFFPFCTPLDTITPIKSVRDGETLVSAGEKFVLGFFSPDNSKNRYVGIWYNKIPDQTIVWTANRENPVKNSSGALIIKGGNLVLVDGGHSNNSTLWSTNVSTTAYYSSATLSDSGNLVLTDDHQMVLWESFDYPTNTWLPQMKLGLNRRTGLNRILTSWKSVDNPEPGEFSVGLDPVGVPQYFLRMGSHPIMRHGPWNGLRLNGMPQMNVITLELAYSYVANDDEIYLMYSVNNTSITTRFVLDDSGVSQRFLWNDNNQRWKPMEVANRERCDLYGNCGAYGSCDLNRVVECECLKGFEPKTPSEWNLRDWSGGCKRKRSLDCDGKGDGFLILEHAKLPDTSRSRVEPGLNLEACKEECLKYCNCTAYASADISQGDHGCLMWDGELVDLRVYSYGGQDLYIRVAASELDGGLQGKKKLLVTLLTIIVGLLLFISCGYCWWRKAKGREMNGRHDTVLNDNDIEENGKGSELLLFNVNVIAAATNNFSETNLLGKGGFGPVYKGQLLNGQEIAVKRLSKTSTQGIKEFKNEVTLIAKLQHRNLVRLLGYGISGQEKILIYEYMRNKSLDSIIFDQKRSAILDWRKRFSIIVGIARGILYLHEDSRFRIIHRDLKVSNILLDDDLDPKISDFGMARIFGQNQAQANTNRVVGTYGYMSPEYAMDGRFSVKSDAFSFGVILLEIITGKKNNYYCDCCSKNLIGHVWEKWKEDRAMEVVDSSMINISSFTTEVLRSAMEIARIAALEYGTTRFQASFDYPTNTHLSRMKIGLNLRIGLQWILTSWKSVDDAALGEYSFGIDLTGVPQFILRKGSDPIWQSGPWNGQRFSNVPLMTSKGTDSSITSIFVLDHSGLLQWLTWNHKNRRWNVIFLATHDRCDGYATCGAHASCDSIRVAWPLDCDGKGDGFFILEHVKLPDTSRSRLEPGLRLEACQEECLKNCKCTAYASADISEGGRGCLMWGGDLIDLQIYSEGGQDIYTRVAASELAYIISVSDIRSLSSCHFAASLARDKGFEKREGLQEREVPPKSSSSESELNVLRVQSRSSCIRKSSLLILFISVLWQWLETPEVTAEFNAKYGIPDDVLIRLNDPNNAFDGYSFVDGWMPFYQVSIVEEVYELSKSGSDNLYYLLVKAKPECFVNNMEDSNKYAGDDHLFVSGHWEYAGTVPEVHYLERVATEMRTSKLQAVARINDASKSTRKYLWLATLIFFPICNSTDTLTPIQSLRDGDTLISADQIFVLGFFSPGNSKNRYVGIWYNKIPNQTVVWTANRQNPVRDSSGILTINGGNLVLVDGGHNINRTLWSTNVSSSAMGNYSSATLTDSGNLVLTDGHGVILWESFDYPTNTLLPGMKLGLSLRTGLSWFLTSWKSVDDPAPGEFTLSLDLLGMPQYFLRMGLNPIWRTAPWSGQGVPTINSASVYSWSYVANHDEIYVTYNGNNTTITSRFVLDDSGSFRKLMWSNKNRRWDLMWLAAQDRCDRYANCGAYGFCDSNRVAECECLRGFEPKTPSDWNSRDWSGGCVRKRSLDCDGNGDGFLRLENVKVPDTTKSRVEPGLSLEACKEECLKNCSCTAYASFNLSGDGRCLMWDGDLFDLRVKSDGGHDIYIRVAASELADSWFSQEIRAPVAVVNMTCKMGFTDQREKEGLKEMVAPAATGDEQGEGKRHGGGEGEGGAVADDEQGEGLVTVCRRDGETLISAGKKFVLGFFSPDNSSTNRYVGIWYDTIPVQTIVWTANRENPVKNSSGVLIIKGGNLVLVDGGHSNNSTLWSTNVSTAANYSSAALTDLGNLVLTDDQERTLWESFDYPTNTWLPRMKLGLDRRTRLSRFLTSWKSTTDPAPGEFSFVVDPTGVPQYFIRLGSDRIWRSGPWNGRRLSGVPIMNLKKSYSWSYVANDDEIFLTYNSNNSLTNFVLDNSGLFRRRVWNDKKRNWNLMLESTQDRCDRYANCKAYGSCNPNLVDECECLRGFEPKTPSEWNSRYWSGGCVRRRSLDCDGKGDGFLRLANVKLPDTSRSRVEPGLNLDACKDECLKNCNCTTYASADISQGGHGCLVWDGELVDLTVYSDGGQDIYTRVAASELNGSAIEYSRGSQGKKKLLVPLLTTISGLLLFFLCGYCWWRKAKGWEKNERLDNVWNNNDIEENGKGSELLLFNVSVITAATNNFSESNLLGKGGFGPVYKGRSLMHKLLQEQAFKPSSKAAPSLSFTRSLTTPSDPPVPPPSSAPLPPSDLPLPSAATATSLSIQWDTSQLQLLQKHLDSLLRTSIGQPHGLGPSSKPHSEKSCASLFSECLSAGHIKVRSPYVDQQKSQVRVVTATTLPSPLLLSPQLLLQRSPTMKPEQKQLAIATSSTEIEAVTASGKLPPLLPLPPSYTHHPTPTDPSGSHVVIRPILITNLSAGPESPSNQLPHSRNSR</sequence>
<protein>
    <recommendedName>
        <fullName evidence="1">non-specific serine/threonine protein kinase</fullName>
        <ecNumber evidence="1">2.7.11.1</ecNumber>
    </recommendedName>
</protein>
<dbReference type="PROSITE" id="PS50948">
    <property type="entry name" value="PAN"/>
    <property type="match status" value="4"/>
</dbReference>
<dbReference type="CDD" id="cd00028">
    <property type="entry name" value="B_lectin"/>
    <property type="match status" value="3"/>
</dbReference>
<dbReference type="SUPFAM" id="SSF56112">
    <property type="entry name" value="Protein kinase-like (PK-like)"/>
    <property type="match status" value="1"/>
</dbReference>
<dbReference type="InterPro" id="IPR003609">
    <property type="entry name" value="Pan_app"/>
</dbReference>
<dbReference type="Proteomes" id="UP000283530">
    <property type="component" value="Unassembled WGS sequence"/>
</dbReference>
<keyword evidence="18" id="KW-1185">Reference proteome</keyword>
<feature type="region of interest" description="Disordered" evidence="12">
    <location>
        <begin position="2463"/>
        <end position="2482"/>
    </location>
</feature>
<dbReference type="PANTHER" id="PTHR32444">
    <property type="entry name" value="BULB-TYPE LECTIN DOMAIN-CONTAINING PROTEIN"/>
    <property type="match status" value="1"/>
</dbReference>
<dbReference type="InterPro" id="IPR001245">
    <property type="entry name" value="Ser-Thr/Tyr_kinase_cat_dom"/>
</dbReference>
<comment type="catalytic activity">
    <reaction evidence="11">
        <text>L-seryl-[protein] + ATP = O-phospho-L-seryl-[protein] + ADP + H(+)</text>
        <dbReference type="Rhea" id="RHEA:17989"/>
        <dbReference type="Rhea" id="RHEA-COMP:9863"/>
        <dbReference type="Rhea" id="RHEA-COMP:11604"/>
        <dbReference type="ChEBI" id="CHEBI:15378"/>
        <dbReference type="ChEBI" id="CHEBI:29999"/>
        <dbReference type="ChEBI" id="CHEBI:30616"/>
        <dbReference type="ChEBI" id="CHEBI:83421"/>
        <dbReference type="ChEBI" id="CHEBI:456216"/>
        <dbReference type="EC" id="2.7.11.1"/>
    </reaction>
</comment>
<dbReference type="SMART" id="SM00220">
    <property type="entry name" value="S_TKc"/>
    <property type="match status" value="1"/>
</dbReference>
<evidence type="ECO:0000259" key="15">
    <source>
        <dbReference type="PROSITE" id="PS50927"/>
    </source>
</evidence>
<dbReference type="Pfam" id="PF01453">
    <property type="entry name" value="B_lectin"/>
    <property type="match status" value="3"/>
</dbReference>
<dbReference type="Gene3D" id="3.30.200.20">
    <property type="entry name" value="Phosphorylase Kinase, domain 1"/>
    <property type="match status" value="2"/>
</dbReference>
<evidence type="ECO:0000256" key="13">
    <source>
        <dbReference type="SAM" id="Phobius"/>
    </source>
</evidence>
<dbReference type="GO" id="GO:0004674">
    <property type="term" value="F:protein serine/threonine kinase activity"/>
    <property type="evidence" value="ECO:0007669"/>
    <property type="project" value="UniProtKB-KW"/>
</dbReference>
<evidence type="ECO:0000256" key="4">
    <source>
        <dbReference type="ARBA" id="ARBA00022729"/>
    </source>
</evidence>
<keyword evidence="8" id="KW-1015">Disulfide bond</keyword>
<feature type="domain" description="Bulb-type lectin" evidence="15">
    <location>
        <begin position="1750"/>
        <end position="1874"/>
    </location>
</feature>
<dbReference type="OrthoDB" id="4062651at2759"/>
<dbReference type="InterPro" id="IPR000719">
    <property type="entry name" value="Prot_kinase_dom"/>
</dbReference>
<organism evidence="17 18">
    <name type="scientific">Cinnamomum micranthum f. kanehirae</name>
    <dbReference type="NCBI Taxonomy" id="337451"/>
    <lineage>
        <taxon>Eukaryota</taxon>
        <taxon>Viridiplantae</taxon>
        <taxon>Streptophyta</taxon>
        <taxon>Embryophyta</taxon>
        <taxon>Tracheophyta</taxon>
        <taxon>Spermatophyta</taxon>
        <taxon>Magnoliopsida</taxon>
        <taxon>Magnoliidae</taxon>
        <taxon>Laurales</taxon>
        <taxon>Lauraceae</taxon>
        <taxon>Cinnamomum</taxon>
    </lineage>
</organism>
<keyword evidence="9" id="KW-0325">Glycoprotein</keyword>
<dbReference type="FunFam" id="1.10.510.10:FF:000060">
    <property type="entry name" value="G-type lectin S-receptor-like serine/threonine-protein kinase"/>
    <property type="match status" value="1"/>
</dbReference>
<dbReference type="InterPro" id="IPR036426">
    <property type="entry name" value="Bulb-type_lectin_dom_sf"/>
</dbReference>
<feature type="compositionally biased region" description="Pro residues" evidence="12">
    <location>
        <begin position="2282"/>
        <end position="2299"/>
    </location>
</feature>
<comment type="catalytic activity">
    <reaction evidence="10">
        <text>L-threonyl-[protein] + ATP = O-phospho-L-threonyl-[protein] + ADP + H(+)</text>
        <dbReference type="Rhea" id="RHEA:46608"/>
        <dbReference type="Rhea" id="RHEA-COMP:11060"/>
        <dbReference type="Rhea" id="RHEA-COMP:11605"/>
        <dbReference type="ChEBI" id="CHEBI:15378"/>
        <dbReference type="ChEBI" id="CHEBI:30013"/>
        <dbReference type="ChEBI" id="CHEBI:30616"/>
        <dbReference type="ChEBI" id="CHEBI:61977"/>
        <dbReference type="ChEBI" id="CHEBI:456216"/>
        <dbReference type="EC" id="2.7.11.1"/>
    </reaction>
</comment>
<dbReference type="Pfam" id="PF08276">
    <property type="entry name" value="PAN_2"/>
    <property type="match status" value="4"/>
</dbReference>
<evidence type="ECO:0000256" key="12">
    <source>
        <dbReference type="SAM" id="MobiDB-lite"/>
    </source>
</evidence>
<gene>
    <name evidence="17" type="ORF">CKAN_01717600</name>
</gene>
<dbReference type="SMART" id="SM00473">
    <property type="entry name" value="PAN_AP"/>
    <property type="match status" value="4"/>
</dbReference>
<proteinExistence type="predicted"/>
<dbReference type="FunFam" id="2.90.10.10:FF:000005">
    <property type="entry name" value="G-type lectin S-receptor-like serine/threonine-protein kinase"/>
    <property type="match status" value="2"/>
</dbReference>
<feature type="domain" description="Bulb-type lectin" evidence="15">
    <location>
        <begin position="1286"/>
        <end position="1411"/>
    </location>
</feature>
<evidence type="ECO:0000256" key="11">
    <source>
        <dbReference type="ARBA" id="ARBA00048679"/>
    </source>
</evidence>
<dbReference type="SMART" id="SM00108">
    <property type="entry name" value="B_lectin"/>
    <property type="match status" value="3"/>
</dbReference>
<evidence type="ECO:0000313" key="18">
    <source>
        <dbReference type="Proteomes" id="UP000283530"/>
    </source>
</evidence>
<dbReference type="Gene3D" id="1.10.510.10">
    <property type="entry name" value="Transferase(Phosphotransferase) domain 1"/>
    <property type="match status" value="1"/>
</dbReference>
<dbReference type="InterPro" id="IPR001480">
    <property type="entry name" value="Bulb-type_lectin_dom"/>
</dbReference>
<keyword evidence="13" id="KW-1133">Transmembrane helix</keyword>
<feature type="domain" description="Apple" evidence="16">
    <location>
        <begin position="971"/>
        <end position="1053"/>
    </location>
</feature>
<dbReference type="PANTHER" id="PTHR32444:SF63">
    <property type="entry name" value="G-TYPE LECTIN S-RECEPTOR-LIKE SERINE_THREONINE-PROTEIN KINASE RKS1"/>
    <property type="match status" value="1"/>
</dbReference>
<dbReference type="Pfam" id="PF00954">
    <property type="entry name" value="S_locus_glycop"/>
    <property type="match status" value="4"/>
</dbReference>
<evidence type="ECO:0000256" key="10">
    <source>
        <dbReference type="ARBA" id="ARBA00047899"/>
    </source>
</evidence>
<dbReference type="CDD" id="cd01098">
    <property type="entry name" value="PAN_AP_plant"/>
    <property type="match status" value="4"/>
</dbReference>
<dbReference type="EC" id="2.7.11.1" evidence="1"/>
<feature type="domain" description="Apple" evidence="16">
    <location>
        <begin position="2062"/>
        <end position="2144"/>
    </location>
</feature>
<dbReference type="GO" id="GO:0048544">
    <property type="term" value="P:recognition of pollen"/>
    <property type="evidence" value="ECO:0007669"/>
    <property type="project" value="InterPro"/>
</dbReference>
<dbReference type="InterPro" id="IPR008271">
    <property type="entry name" value="Ser/Thr_kinase_AS"/>
</dbReference>
<feature type="domain" description="Apple" evidence="16">
    <location>
        <begin position="1598"/>
        <end position="1679"/>
    </location>
</feature>
<dbReference type="FunFam" id="3.30.200.20:FF:000195">
    <property type="entry name" value="G-type lectin S-receptor-like serine/threonine-protein kinase"/>
    <property type="match status" value="1"/>
</dbReference>
<evidence type="ECO:0000256" key="5">
    <source>
        <dbReference type="ARBA" id="ARBA00022741"/>
    </source>
</evidence>
<name>A0A3S3NWW4_9MAGN</name>
<feature type="domain" description="Protein kinase" evidence="14">
    <location>
        <begin position="560"/>
        <end position="827"/>
    </location>
</feature>
<feature type="region of interest" description="Disordered" evidence="12">
    <location>
        <begin position="1722"/>
        <end position="1747"/>
    </location>
</feature>
<dbReference type="InterPro" id="IPR011009">
    <property type="entry name" value="Kinase-like_dom_sf"/>
</dbReference>
<feature type="transmembrane region" description="Helical" evidence="13">
    <location>
        <begin position="493"/>
        <end position="515"/>
    </location>
</feature>
<evidence type="ECO:0000259" key="16">
    <source>
        <dbReference type="PROSITE" id="PS50948"/>
    </source>
</evidence>
<reference evidence="17 18" key="1">
    <citation type="journal article" date="2019" name="Nat. Plants">
        <title>Stout camphor tree genome fills gaps in understanding of flowering plant genome evolution.</title>
        <authorList>
            <person name="Chaw S.M."/>
            <person name="Liu Y.C."/>
            <person name="Wu Y.W."/>
            <person name="Wang H.Y."/>
            <person name="Lin C.I."/>
            <person name="Wu C.S."/>
            <person name="Ke H.M."/>
            <person name="Chang L.Y."/>
            <person name="Hsu C.Y."/>
            <person name="Yang H.T."/>
            <person name="Sudianto E."/>
            <person name="Hsu M.H."/>
            <person name="Wu K.P."/>
            <person name="Wang L.N."/>
            <person name="Leebens-Mack J.H."/>
            <person name="Tsai I.J."/>
        </authorList>
    </citation>
    <scope>NUCLEOTIDE SEQUENCE [LARGE SCALE GENOMIC DNA]</scope>
    <source>
        <strain evidence="18">cv. Chaw 1501</strain>
        <tissue evidence="17">Young leaves</tissue>
    </source>
</reference>